<dbReference type="AlphaFoldDB" id="E4KXA5"/>
<dbReference type="RefSeq" id="WP_005955462.1">
    <property type="nucleotide sequence ID" value="NZ_AENP01000006.1"/>
</dbReference>
<reference evidence="1 2" key="1">
    <citation type="submission" date="2010-10" db="EMBL/GenBank/DDBJ databases">
        <authorList>
            <person name="Durkin A.S."/>
            <person name="Madupu R."/>
            <person name="Torralba M."/>
            <person name="Gillis M."/>
            <person name="Methe B."/>
            <person name="Sutton G."/>
            <person name="Nelson K.E."/>
        </authorList>
    </citation>
    <scope>NUCLEOTIDE SEQUENCE [LARGE SCALE GENOMIC DNA]</scope>
    <source>
        <strain evidence="1 2">ACS-146-V-Sch2b</strain>
    </source>
</reference>
<organism evidence="1 2">
    <name type="scientific">Peptoniphilus harei ACS-146-V-Sch2b</name>
    <dbReference type="NCBI Taxonomy" id="908338"/>
    <lineage>
        <taxon>Bacteria</taxon>
        <taxon>Bacillati</taxon>
        <taxon>Bacillota</taxon>
        <taxon>Tissierellia</taxon>
        <taxon>Tissierellales</taxon>
        <taxon>Peptoniphilaceae</taxon>
        <taxon>Peptoniphilus</taxon>
    </lineage>
</organism>
<keyword evidence="2" id="KW-1185">Reference proteome</keyword>
<dbReference type="EMBL" id="AENP01000006">
    <property type="protein sequence ID" value="EFR33521.1"/>
    <property type="molecule type" value="Genomic_DNA"/>
</dbReference>
<evidence type="ECO:0000313" key="2">
    <source>
        <dbReference type="Proteomes" id="UP000003705"/>
    </source>
</evidence>
<gene>
    <name evidence="1" type="ORF">HMPREF9286_0177</name>
</gene>
<dbReference type="Proteomes" id="UP000003705">
    <property type="component" value="Unassembled WGS sequence"/>
</dbReference>
<comment type="caution">
    <text evidence="1">The sequence shown here is derived from an EMBL/GenBank/DDBJ whole genome shotgun (WGS) entry which is preliminary data.</text>
</comment>
<evidence type="ECO:0000313" key="1">
    <source>
        <dbReference type="EMBL" id="EFR33521.1"/>
    </source>
</evidence>
<sequence length="64" mass="7820">MKEFKTSPEQLAKNREYKRIHKDRLRVQGYRSKAVLYIREHATLEDLKELKIFIEEKEKELLSD</sequence>
<accession>E4KXA5</accession>
<proteinExistence type="predicted"/>
<name>E4KXA5_9FIRM</name>
<protein>
    <submittedName>
        <fullName evidence="1">Uncharacterized protein</fullName>
    </submittedName>
</protein>